<evidence type="ECO:0000313" key="3">
    <source>
        <dbReference type="Proteomes" id="UP000307510"/>
    </source>
</evidence>
<evidence type="ECO:0000313" key="2">
    <source>
        <dbReference type="EMBL" id="TLP68203.1"/>
    </source>
</evidence>
<dbReference type="InterPro" id="IPR013321">
    <property type="entry name" value="Arc_rbn_hlx_hlx"/>
</dbReference>
<feature type="domain" description="Arc-like DNA binding" evidence="1">
    <location>
        <begin position="7"/>
        <end position="50"/>
    </location>
</feature>
<reference evidence="3" key="2">
    <citation type="submission" date="2019-06" db="EMBL/GenBank/DDBJ databases">
        <title>AzeR, a transcriptional regulator that responds to azelaic acid in Pseudomonas nitroreducens.</title>
        <authorList>
            <person name="Bez C."/>
            <person name="Javvadi S.G."/>
            <person name="Bertani I."/>
            <person name="Devescovi G."/>
            <person name="Studholme D.J."/>
            <person name="Geller A."/>
            <person name="Levy A."/>
            <person name="Venturi V."/>
        </authorList>
    </citation>
    <scope>NUCLEOTIDE SEQUENCE [LARGE SCALE GENOMIC DNA]</scope>
    <source>
        <strain evidence="3">DSM 9128</strain>
    </source>
</reference>
<protein>
    <submittedName>
        <fullName evidence="2">Arc family DNA-binding protein</fullName>
    </submittedName>
</protein>
<keyword evidence="2" id="KW-0238">DNA-binding</keyword>
<comment type="caution">
    <text evidence="2">The sequence shown here is derived from an EMBL/GenBank/DDBJ whole genome shotgun (WGS) entry which is preliminary data.</text>
</comment>
<accession>A0A5R8ZQ70</accession>
<gene>
    <name evidence="2" type="ORF">FEA48_30585</name>
</gene>
<dbReference type="Proteomes" id="UP000307510">
    <property type="component" value="Unassembled WGS sequence"/>
</dbReference>
<reference evidence="2 3" key="1">
    <citation type="submission" date="2019-05" db="EMBL/GenBank/DDBJ databases">
        <authorList>
            <person name="Moore K."/>
            <person name="O'Neill P."/>
            <person name="Farbos A."/>
            <person name="Studholme D.J."/>
        </authorList>
    </citation>
    <scope>NUCLEOTIDE SEQUENCE [LARGE SCALE GENOMIC DNA]</scope>
    <source>
        <strain evidence="2 3">DSM 9128</strain>
    </source>
</reference>
<dbReference type="AlphaFoldDB" id="A0A5R8ZQ70"/>
<sequence length="80" mass="8770">MPLKGKSRTADKFVVRLPEGVRDQVAEKCQAAHISMNSYVVQALEEKLARDDGEPDLLCSINARLAAVEQRLECSTGQPS</sequence>
<dbReference type="GO" id="GO:0006355">
    <property type="term" value="P:regulation of DNA-templated transcription"/>
    <property type="evidence" value="ECO:0007669"/>
    <property type="project" value="InterPro"/>
</dbReference>
<dbReference type="EMBL" id="VASG01000014">
    <property type="protein sequence ID" value="TLP68203.1"/>
    <property type="molecule type" value="Genomic_DNA"/>
</dbReference>
<dbReference type="InterPro" id="IPR010985">
    <property type="entry name" value="Ribbon_hlx_hlx"/>
</dbReference>
<dbReference type="SUPFAM" id="SSF47598">
    <property type="entry name" value="Ribbon-helix-helix"/>
    <property type="match status" value="1"/>
</dbReference>
<proteinExistence type="predicted"/>
<organism evidence="2 3">
    <name type="scientific">Pseudomonas nitroreducens</name>
    <dbReference type="NCBI Taxonomy" id="46680"/>
    <lineage>
        <taxon>Bacteria</taxon>
        <taxon>Pseudomonadati</taxon>
        <taxon>Pseudomonadota</taxon>
        <taxon>Gammaproteobacteria</taxon>
        <taxon>Pseudomonadales</taxon>
        <taxon>Pseudomonadaceae</taxon>
        <taxon>Pseudomonas</taxon>
    </lineage>
</organism>
<dbReference type="RefSeq" id="WP_138217142.1">
    <property type="nucleotide sequence ID" value="NZ_VASG01000014.1"/>
</dbReference>
<name>A0A5R8ZQ70_PSENT</name>
<dbReference type="Gene3D" id="1.10.1220.10">
    <property type="entry name" value="Met repressor-like"/>
    <property type="match status" value="1"/>
</dbReference>
<evidence type="ECO:0000259" key="1">
    <source>
        <dbReference type="Pfam" id="PF03869"/>
    </source>
</evidence>
<dbReference type="GO" id="GO:0003677">
    <property type="term" value="F:DNA binding"/>
    <property type="evidence" value="ECO:0007669"/>
    <property type="project" value="UniProtKB-KW"/>
</dbReference>
<dbReference type="Pfam" id="PF03869">
    <property type="entry name" value="Arc"/>
    <property type="match status" value="1"/>
</dbReference>
<dbReference type="InterPro" id="IPR005569">
    <property type="entry name" value="Arc_DNA-bd_dom"/>
</dbReference>